<keyword evidence="3" id="KW-1185">Reference proteome</keyword>
<dbReference type="EMBL" id="JASAOG010000128">
    <property type="protein sequence ID" value="KAK0049295.1"/>
    <property type="molecule type" value="Genomic_DNA"/>
</dbReference>
<evidence type="ECO:0000313" key="3">
    <source>
        <dbReference type="Proteomes" id="UP001233172"/>
    </source>
</evidence>
<reference evidence="2" key="1">
    <citation type="journal article" date="2023" name="PLoS Negl. Trop. Dis.">
        <title>A genome sequence for Biomphalaria pfeifferi, the major vector snail for the human-infecting parasite Schistosoma mansoni.</title>
        <authorList>
            <person name="Bu L."/>
            <person name="Lu L."/>
            <person name="Laidemitt M.R."/>
            <person name="Zhang S.M."/>
            <person name="Mutuku M."/>
            <person name="Mkoji G."/>
            <person name="Steinauer M."/>
            <person name="Loker E.S."/>
        </authorList>
    </citation>
    <scope>NUCLEOTIDE SEQUENCE</scope>
    <source>
        <strain evidence="2">KasaAsao</strain>
    </source>
</reference>
<protein>
    <submittedName>
        <fullName evidence="2">Uncharacterized protein</fullName>
    </submittedName>
</protein>
<name>A0AAD8F2W6_BIOPF</name>
<evidence type="ECO:0000313" key="2">
    <source>
        <dbReference type="EMBL" id="KAK0049295.1"/>
    </source>
</evidence>
<dbReference type="AlphaFoldDB" id="A0AAD8F2W6"/>
<proteinExistence type="predicted"/>
<reference evidence="2" key="2">
    <citation type="submission" date="2023-04" db="EMBL/GenBank/DDBJ databases">
        <authorList>
            <person name="Bu L."/>
            <person name="Lu L."/>
            <person name="Laidemitt M.R."/>
            <person name="Zhang S.M."/>
            <person name="Mutuku M."/>
            <person name="Mkoji G."/>
            <person name="Steinauer M."/>
            <person name="Loker E.S."/>
        </authorList>
    </citation>
    <scope>NUCLEOTIDE SEQUENCE</scope>
    <source>
        <strain evidence="2">KasaAsao</strain>
        <tissue evidence="2">Whole Snail</tissue>
    </source>
</reference>
<sequence>MWSGQSVITDLLSLSAVELPEGYSPFGQDMKDKLAKTYCGLQERLLYSTRKERDSDGRGETEGKERTKF</sequence>
<comment type="caution">
    <text evidence="2">The sequence shown here is derived from an EMBL/GenBank/DDBJ whole genome shotgun (WGS) entry which is preliminary data.</text>
</comment>
<organism evidence="2 3">
    <name type="scientific">Biomphalaria pfeifferi</name>
    <name type="common">Bloodfluke planorb</name>
    <name type="synonym">Freshwater snail</name>
    <dbReference type="NCBI Taxonomy" id="112525"/>
    <lineage>
        <taxon>Eukaryota</taxon>
        <taxon>Metazoa</taxon>
        <taxon>Spiralia</taxon>
        <taxon>Lophotrochozoa</taxon>
        <taxon>Mollusca</taxon>
        <taxon>Gastropoda</taxon>
        <taxon>Heterobranchia</taxon>
        <taxon>Euthyneura</taxon>
        <taxon>Panpulmonata</taxon>
        <taxon>Hygrophila</taxon>
        <taxon>Lymnaeoidea</taxon>
        <taxon>Planorbidae</taxon>
        <taxon>Biomphalaria</taxon>
    </lineage>
</organism>
<dbReference type="Proteomes" id="UP001233172">
    <property type="component" value="Unassembled WGS sequence"/>
</dbReference>
<evidence type="ECO:0000256" key="1">
    <source>
        <dbReference type="SAM" id="MobiDB-lite"/>
    </source>
</evidence>
<feature type="region of interest" description="Disordered" evidence="1">
    <location>
        <begin position="49"/>
        <end position="69"/>
    </location>
</feature>
<gene>
    <name evidence="2" type="ORF">Bpfe_021388</name>
</gene>
<accession>A0AAD8F2W6</accession>